<evidence type="ECO:0000313" key="2">
    <source>
        <dbReference type="Proteomes" id="UP001341840"/>
    </source>
</evidence>
<keyword evidence="2" id="KW-1185">Reference proteome</keyword>
<protein>
    <submittedName>
        <fullName evidence="1">Uncharacterized protein</fullName>
    </submittedName>
</protein>
<dbReference type="Proteomes" id="UP001341840">
    <property type="component" value="Unassembled WGS sequence"/>
</dbReference>
<accession>A0ABU6Y0G6</accession>
<proteinExistence type="predicted"/>
<reference evidence="1 2" key="1">
    <citation type="journal article" date="2023" name="Plants (Basel)">
        <title>Bridging the Gap: Combining Genomics and Transcriptomics Approaches to Understand Stylosanthes scabra, an Orphan Legume from the Brazilian Caatinga.</title>
        <authorList>
            <person name="Ferreira-Neto J.R.C."/>
            <person name="da Silva M.D."/>
            <person name="Binneck E."/>
            <person name="de Melo N.F."/>
            <person name="da Silva R.H."/>
            <person name="de Melo A.L.T.M."/>
            <person name="Pandolfi V."/>
            <person name="Bustamante F.O."/>
            <person name="Brasileiro-Vidal A.C."/>
            <person name="Benko-Iseppon A.M."/>
        </authorList>
    </citation>
    <scope>NUCLEOTIDE SEQUENCE [LARGE SCALE GENOMIC DNA]</scope>
    <source>
        <tissue evidence="1">Leaves</tissue>
    </source>
</reference>
<evidence type="ECO:0000313" key="1">
    <source>
        <dbReference type="EMBL" id="MED6204002.1"/>
    </source>
</evidence>
<organism evidence="1 2">
    <name type="scientific">Stylosanthes scabra</name>
    <dbReference type="NCBI Taxonomy" id="79078"/>
    <lineage>
        <taxon>Eukaryota</taxon>
        <taxon>Viridiplantae</taxon>
        <taxon>Streptophyta</taxon>
        <taxon>Embryophyta</taxon>
        <taxon>Tracheophyta</taxon>
        <taxon>Spermatophyta</taxon>
        <taxon>Magnoliopsida</taxon>
        <taxon>eudicotyledons</taxon>
        <taxon>Gunneridae</taxon>
        <taxon>Pentapetalae</taxon>
        <taxon>rosids</taxon>
        <taxon>fabids</taxon>
        <taxon>Fabales</taxon>
        <taxon>Fabaceae</taxon>
        <taxon>Papilionoideae</taxon>
        <taxon>50 kb inversion clade</taxon>
        <taxon>dalbergioids sensu lato</taxon>
        <taxon>Dalbergieae</taxon>
        <taxon>Pterocarpus clade</taxon>
        <taxon>Stylosanthes</taxon>
    </lineage>
</organism>
<dbReference type="EMBL" id="JASCZI010241665">
    <property type="protein sequence ID" value="MED6204002.1"/>
    <property type="molecule type" value="Genomic_DNA"/>
</dbReference>
<name>A0ABU6Y0G6_9FABA</name>
<comment type="caution">
    <text evidence="1">The sequence shown here is derived from an EMBL/GenBank/DDBJ whole genome shotgun (WGS) entry which is preliminary data.</text>
</comment>
<sequence>MSIMNQSQVSTCDATAFTTVRVRRVTQRSEVSPFTSSAPLSAIPVCRRPFLRAGQLLSWLLRAATRLCGVSVPSSALSSVVLHRLLRRV</sequence>
<gene>
    <name evidence="1" type="ORF">PIB30_005007</name>
</gene>